<protein>
    <submittedName>
        <fullName evidence="1">Uncharacterized protein</fullName>
    </submittedName>
</protein>
<proteinExistence type="predicted"/>
<reference evidence="1 2" key="1">
    <citation type="submission" date="2018-05" db="EMBL/GenBank/DDBJ databases">
        <authorList>
            <person name="Thind KAUR A."/>
        </authorList>
    </citation>
    <scope>NUCLEOTIDE SEQUENCE [LARGE SCALE GENOMIC DNA]</scope>
</reference>
<name>A0A7H4LHR2_WHEAT</name>
<evidence type="ECO:0000313" key="2">
    <source>
        <dbReference type="Proteomes" id="UP000280104"/>
    </source>
</evidence>
<evidence type="ECO:0000313" key="1">
    <source>
        <dbReference type="EMBL" id="SPT18150.1"/>
    </source>
</evidence>
<sequence>MPYCVCGQGKPIVENTRSCQCECAALIRFLLPARAVSSADAQIYAVEAAPEAASGDRGEASEHSIEQIDPKAPGVDAKAWHVLGHHHHRVLGAHQNQFSLVKQEAMQLGRMTCCH</sequence>
<accession>A0A7H4LHR2</accession>
<dbReference type="EMBL" id="LS480641">
    <property type="protein sequence ID" value="SPT18150.1"/>
    <property type="molecule type" value="Genomic_DNA"/>
</dbReference>
<dbReference type="Proteomes" id="UP000280104">
    <property type="component" value="Chromosome II"/>
</dbReference>
<gene>
    <name evidence="1" type="ORF">CAMPLR22A2D_LOCUS2762</name>
</gene>
<organism evidence="1 2">
    <name type="scientific">Triticum aestivum</name>
    <name type="common">Wheat</name>
    <dbReference type="NCBI Taxonomy" id="4565"/>
    <lineage>
        <taxon>Eukaryota</taxon>
        <taxon>Viridiplantae</taxon>
        <taxon>Streptophyta</taxon>
        <taxon>Embryophyta</taxon>
        <taxon>Tracheophyta</taxon>
        <taxon>Spermatophyta</taxon>
        <taxon>Magnoliopsida</taxon>
        <taxon>Liliopsida</taxon>
        <taxon>Poales</taxon>
        <taxon>Poaceae</taxon>
        <taxon>BOP clade</taxon>
        <taxon>Pooideae</taxon>
        <taxon>Triticodae</taxon>
        <taxon>Triticeae</taxon>
        <taxon>Triticinae</taxon>
        <taxon>Triticum</taxon>
    </lineage>
</organism>
<dbReference type="AlphaFoldDB" id="A0A7H4LHR2"/>